<feature type="active site" description="Nucleophile" evidence="9">
    <location>
        <position position="378"/>
    </location>
</feature>
<dbReference type="InterPro" id="IPR017736">
    <property type="entry name" value="Glyco_hydro_1_beta-glucosidase"/>
</dbReference>
<feature type="active site" description="Proton donor" evidence="9">
    <location>
        <position position="165"/>
    </location>
</feature>
<dbReference type="PANTHER" id="PTHR10353">
    <property type="entry name" value="GLYCOSYL HYDROLASE"/>
    <property type="match status" value="1"/>
</dbReference>
<feature type="binding site" evidence="10">
    <location>
        <position position="424"/>
    </location>
    <ligand>
        <name>substrate</name>
    </ligand>
</feature>
<keyword evidence="6" id="KW-0119">Carbohydrate metabolism</keyword>
<dbReference type="GO" id="GO:0008422">
    <property type="term" value="F:beta-glucosidase activity"/>
    <property type="evidence" value="ECO:0007669"/>
    <property type="project" value="UniProtKB-EC"/>
</dbReference>
<evidence type="ECO:0000256" key="4">
    <source>
        <dbReference type="ARBA" id="ARBA00022801"/>
    </source>
</evidence>
<dbReference type="PANTHER" id="PTHR10353:SF36">
    <property type="entry name" value="LP05116P"/>
    <property type="match status" value="1"/>
</dbReference>
<evidence type="ECO:0000256" key="1">
    <source>
        <dbReference type="ARBA" id="ARBA00000448"/>
    </source>
</evidence>
<dbReference type="Proteomes" id="UP000002630">
    <property type="component" value="Linkage Group LG27"/>
</dbReference>
<evidence type="ECO:0000256" key="8">
    <source>
        <dbReference type="ARBA" id="ARBA00023326"/>
    </source>
</evidence>
<reference evidence="11 12" key="1">
    <citation type="journal article" date="2010" name="Nature">
        <title>The Ectocarpus genome and the independent evolution of multicellularity in brown algae.</title>
        <authorList>
            <person name="Cock J.M."/>
            <person name="Sterck L."/>
            <person name="Rouze P."/>
            <person name="Scornet D."/>
            <person name="Allen A.E."/>
            <person name="Amoutzias G."/>
            <person name="Anthouard V."/>
            <person name="Artiguenave F."/>
            <person name="Aury J.M."/>
            <person name="Badger J.H."/>
            <person name="Beszteri B."/>
            <person name="Billiau K."/>
            <person name="Bonnet E."/>
            <person name="Bothwell J.H."/>
            <person name="Bowler C."/>
            <person name="Boyen C."/>
            <person name="Brownlee C."/>
            <person name="Carrano C.J."/>
            <person name="Charrier B."/>
            <person name="Cho G.Y."/>
            <person name="Coelho S.M."/>
            <person name="Collen J."/>
            <person name="Corre E."/>
            <person name="Da Silva C."/>
            <person name="Delage L."/>
            <person name="Delaroque N."/>
            <person name="Dittami S.M."/>
            <person name="Doulbeau S."/>
            <person name="Elias M."/>
            <person name="Farnham G."/>
            <person name="Gachon C.M."/>
            <person name="Gschloessl B."/>
            <person name="Heesch S."/>
            <person name="Jabbari K."/>
            <person name="Jubin C."/>
            <person name="Kawai H."/>
            <person name="Kimura K."/>
            <person name="Kloareg B."/>
            <person name="Kupper F.C."/>
            <person name="Lang D."/>
            <person name="Le Bail A."/>
            <person name="Leblanc C."/>
            <person name="Lerouge P."/>
            <person name="Lohr M."/>
            <person name="Lopez P.J."/>
            <person name="Martens C."/>
            <person name="Maumus F."/>
            <person name="Michel G."/>
            <person name="Miranda-Saavedra D."/>
            <person name="Morales J."/>
            <person name="Moreau H."/>
            <person name="Motomura T."/>
            <person name="Nagasato C."/>
            <person name="Napoli C.A."/>
            <person name="Nelson D.R."/>
            <person name="Nyvall-Collen P."/>
            <person name="Peters A.F."/>
            <person name="Pommier C."/>
            <person name="Potin P."/>
            <person name="Poulain J."/>
            <person name="Quesneville H."/>
            <person name="Read B."/>
            <person name="Rensing S.A."/>
            <person name="Ritter A."/>
            <person name="Rousvoal S."/>
            <person name="Samanta M."/>
            <person name="Samson G."/>
            <person name="Schroeder D.C."/>
            <person name="Segurens B."/>
            <person name="Strittmatter M."/>
            <person name="Tonon T."/>
            <person name="Tregear J.W."/>
            <person name="Valentin K."/>
            <person name="von Dassow P."/>
            <person name="Yamagishi T."/>
            <person name="Van de Peer Y."/>
            <person name="Wincker P."/>
        </authorList>
    </citation>
    <scope>NUCLEOTIDE SEQUENCE [LARGE SCALE GENOMIC DNA]</scope>
    <source>
        <strain evidence="12">Ec32 / CCAP1310/4</strain>
    </source>
</reference>
<evidence type="ECO:0000256" key="6">
    <source>
        <dbReference type="ARBA" id="ARBA00023277"/>
    </source>
</evidence>
<evidence type="ECO:0000256" key="9">
    <source>
        <dbReference type="PIRSR" id="PIRSR617736-1"/>
    </source>
</evidence>
<evidence type="ECO:0000256" key="2">
    <source>
        <dbReference type="ARBA" id="ARBA00010838"/>
    </source>
</evidence>
<dbReference type="InterPro" id="IPR017853">
    <property type="entry name" value="GH"/>
</dbReference>
<dbReference type="InterPro" id="IPR001360">
    <property type="entry name" value="Glyco_hydro_1"/>
</dbReference>
<keyword evidence="8" id="KW-0624">Polysaccharide degradation</keyword>
<dbReference type="OrthoDB" id="65569at2759"/>
<feature type="binding site" evidence="10">
    <location>
        <position position="164"/>
    </location>
    <ligand>
        <name>substrate</name>
    </ligand>
</feature>
<dbReference type="AlphaFoldDB" id="D7FRA3"/>
<feature type="binding site" evidence="10">
    <location>
        <position position="20"/>
    </location>
    <ligand>
        <name>substrate</name>
    </ligand>
</feature>
<dbReference type="FunFam" id="3.20.20.80:FF:000011">
    <property type="entry name" value="Cytosolic beta-glucosidase"/>
    <property type="match status" value="1"/>
</dbReference>
<dbReference type="InParanoid" id="D7FRA3"/>
<dbReference type="OMA" id="YQIEGHG"/>
<dbReference type="EC" id="3.2.1.21" evidence="3"/>
<dbReference type="STRING" id="2880.D7FRA3"/>
<feature type="binding site" evidence="10">
    <location>
        <position position="303"/>
    </location>
    <ligand>
        <name>substrate</name>
    </ligand>
</feature>
<accession>D7FRA3</accession>
<feature type="binding site" evidence="10">
    <location>
        <begin position="431"/>
        <end position="432"/>
    </location>
    <ligand>
        <name>substrate</name>
    </ligand>
</feature>
<name>D7FRA3_ECTSI</name>
<dbReference type="EMBL" id="FN648390">
    <property type="protein sequence ID" value="CBJ30694.1"/>
    <property type="molecule type" value="Genomic_DNA"/>
</dbReference>
<evidence type="ECO:0000256" key="5">
    <source>
        <dbReference type="ARBA" id="ARBA00023001"/>
    </source>
</evidence>
<proteinExistence type="inferred from homology"/>
<dbReference type="SUPFAM" id="SSF51445">
    <property type="entry name" value="(Trans)glycosidases"/>
    <property type="match status" value="1"/>
</dbReference>
<keyword evidence="7 11" id="KW-0326">Glycosidase</keyword>
<protein>
    <recommendedName>
        <fullName evidence="3">beta-glucosidase</fullName>
        <ecNumber evidence="3">3.2.1.21</ecNumber>
    </recommendedName>
</protein>
<dbReference type="NCBIfam" id="TIGR03356">
    <property type="entry name" value="BGL"/>
    <property type="match status" value="1"/>
</dbReference>
<feature type="binding site" evidence="10">
    <location>
        <position position="119"/>
    </location>
    <ligand>
        <name>substrate</name>
    </ligand>
</feature>
<dbReference type="EMBL" id="FN649752">
    <property type="protein sequence ID" value="CBJ30694.1"/>
    <property type="molecule type" value="Genomic_DNA"/>
</dbReference>
<evidence type="ECO:0000256" key="10">
    <source>
        <dbReference type="PIRSR" id="PIRSR617736-2"/>
    </source>
</evidence>
<keyword evidence="4 11" id="KW-0378">Hydrolase</keyword>
<evidence type="ECO:0000256" key="3">
    <source>
        <dbReference type="ARBA" id="ARBA00012744"/>
    </source>
</evidence>
<evidence type="ECO:0000313" key="12">
    <source>
        <dbReference type="Proteomes" id="UP000002630"/>
    </source>
</evidence>
<dbReference type="Pfam" id="PF00232">
    <property type="entry name" value="Glyco_hydro_1"/>
    <property type="match status" value="1"/>
</dbReference>
<sequence length="478" mass="53991">MKAYRFPEGFNWGTATASYQIEGGKGGRAPCIWDAFCKTEGRVVNGDNGDLACDHFTLYKEDVKIMKDMGLKNYRLSIAMPRIFPGGQGPANEEGIAFYNGLIDCLLDAGITPCVTLYHWDLPLELEMEHGGWQNYITVERFLEYAEVCFERFGDRVKSWLTFNEPWCAAVLGYGNGEMAPGCTSSDAVKVYRAGHHMLLGHARAVEIYRKKFRTAQNGVIGVTLNCNWTEPKPSDDPETAKLNAEAAERSVLWNLGWFADPVYKGDYPEVMRNRCGDRLPEFTADEKALLKGSSDFFGLNHYSTDYAEDDSGPGHYVSHWGTVNTGGFWGDMAVRGSTDPSWAKTDMGWPIVPWGFRKLLLWIQARYSPEGGIQVTENGAAVNEPTVDLAVDDKARIVYYEGYLKEMHAAIQLGADVRAYYAWSFMDNFEWAYGYSKRFGLVHVDYNTMKRTPKSSLKWFSKVLSTNTLERRLWLDV</sequence>
<dbReference type="PROSITE" id="PS00653">
    <property type="entry name" value="GLYCOSYL_HYDROL_F1_2"/>
    <property type="match status" value="1"/>
</dbReference>
<keyword evidence="12" id="KW-1185">Reference proteome</keyword>
<dbReference type="PRINTS" id="PR00131">
    <property type="entry name" value="GLHYDRLASE1"/>
</dbReference>
<dbReference type="InterPro" id="IPR033132">
    <property type="entry name" value="GH_1_N_CS"/>
</dbReference>
<gene>
    <name evidence="11" type="ORF">Esi_0212_0019</name>
</gene>
<keyword evidence="5" id="KW-0136">Cellulose degradation</keyword>
<comment type="catalytic activity">
    <reaction evidence="1">
        <text>Hydrolysis of terminal, non-reducing beta-D-glucosyl residues with release of beta-D-glucose.</text>
        <dbReference type="EC" id="3.2.1.21"/>
    </reaction>
</comment>
<dbReference type="eggNOG" id="KOG0626">
    <property type="taxonomic scope" value="Eukaryota"/>
</dbReference>
<dbReference type="Gene3D" id="3.20.20.80">
    <property type="entry name" value="Glycosidases"/>
    <property type="match status" value="1"/>
</dbReference>
<organism evidence="11 12">
    <name type="scientific">Ectocarpus siliculosus</name>
    <name type="common">Brown alga</name>
    <name type="synonym">Conferva siliculosa</name>
    <dbReference type="NCBI Taxonomy" id="2880"/>
    <lineage>
        <taxon>Eukaryota</taxon>
        <taxon>Sar</taxon>
        <taxon>Stramenopiles</taxon>
        <taxon>Ochrophyta</taxon>
        <taxon>PX clade</taxon>
        <taxon>Phaeophyceae</taxon>
        <taxon>Ectocarpales</taxon>
        <taxon>Ectocarpaceae</taxon>
        <taxon>Ectocarpus</taxon>
    </lineage>
</organism>
<evidence type="ECO:0000313" key="11">
    <source>
        <dbReference type="EMBL" id="CBJ30694.1"/>
    </source>
</evidence>
<dbReference type="GO" id="GO:0030245">
    <property type="term" value="P:cellulose catabolic process"/>
    <property type="evidence" value="ECO:0007669"/>
    <property type="project" value="UniProtKB-KW"/>
</dbReference>
<evidence type="ECO:0000256" key="7">
    <source>
        <dbReference type="ARBA" id="ARBA00023295"/>
    </source>
</evidence>
<comment type="similarity">
    <text evidence="2">Belongs to the glycosyl hydrolase 1 family.</text>
</comment>